<dbReference type="SUPFAM" id="SSF53098">
    <property type="entry name" value="Ribonuclease H-like"/>
    <property type="match status" value="1"/>
</dbReference>
<evidence type="ECO:0000259" key="1">
    <source>
        <dbReference type="PROSITE" id="PS50994"/>
    </source>
</evidence>
<gene>
    <name evidence="2" type="ORF">PZH42_28660</name>
</gene>
<proteinExistence type="predicted"/>
<dbReference type="RefSeq" id="WP_275203013.1">
    <property type="nucleotide sequence ID" value="NZ_JARFID010000553.1"/>
</dbReference>
<dbReference type="InterPro" id="IPR051917">
    <property type="entry name" value="Transposase-Integrase"/>
</dbReference>
<name>A0AAW6M770_9BACE</name>
<dbReference type="GO" id="GO:0005829">
    <property type="term" value="C:cytosol"/>
    <property type="evidence" value="ECO:0007669"/>
    <property type="project" value="TreeGrafter"/>
</dbReference>
<sequence length="79" mass="9047">KAIAKGLDSTVYFADPYSSWQKGAIENANGLIRQYIQKSSPIKKINDTDIDTIMNKINNRPRKQLDFSTPFEMFSSYLL</sequence>
<protein>
    <submittedName>
        <fullName evidence="2">IS30 family transposase</fullName>
    </submittedName>
</protein>
<evidence type="ECO:0000313" key="2">
    <source>
        <dbReference type="EMBL" id="MDE8697994.1"/>
    </source>
</evidence>
<dbReference type="PROSITE" id="PS50994">
    <property type="entry name" value="INTEGRASE"/>
    <property type="match status" value="1"/>
</dbReference>
<comment type="caution">
    <text evidence="2">The sequence shown here is derived from an EMBL/GenBank/DDBJ whole genome shotgun (WGS) entry which is preliminary data.</text>
</comment>
<organism evidence="2 3">
    <name type="scientific">Bacteroides cellulosilyticus</name>
    <dbReference type="NCBI Taxonomy" id="246787"/>
    <lineage>
        <taxon>Bacteria</taxon>
        <taxon>Pseudomonadati</taxon>
        <taxon>Bacteroidota</taxon>
        <taxon>Bacteroidia</taxon>
        <taxon>Bacteroidales</taxon>
        <taxon>Bacteroidaceae</taxon>
        <taxon>Bacteroides</taxon>
    </lineage>
</organism>
<reference evidence="2" key="1">
    <citation type="submission" date="2023-03" db="EMBL/GenBank/DDBJ databases">
        <title>DFI Biobank Strains.</title>
        <authorList>
            <person name="Mostad J."/>
            <person name="Paddock L."/>
            <person name="Medina S."/>
            <person name="Waligurski E."/>
            <person name="Barat B."/>
            <person name="Smith R."/>
            <person name="Burgo V."/>
            <person name="Metcalfe C."/>
            <person name="Woodson C."/>
            <person name="Sundararajan A."/>
            <person name="Ramaswamy R."/>
            <person name="Lin H."/>
            <person name="Pamer E.G."/>
        </authorList>
    </citation>
    <scope>NUCLEOTIDE SEQUENCE</scope>
    <source>
        <strain evidence="2">DFI.9.5</strain>
    </source>
</reference>
<dbReference type="InterPro" id="IPR053392">
    <property type="entry name" value="Transposase_IS30-like"/>
</dbReference>
<dbReference type="AlphaFoldDB" id="A0AAW6M770"/>
<dbReference type="GO" id="GO:0003676">
    <property type="term" value="F:nucleic acid binding"/>
    <property type="evidence" value="ECO:0007669"/>
    <property type="project" value="InterPro"/>
</dbReference>
<dbReference type="NCBIfam" id="NF033563">
    <property type="entry name" value="transpos_IS30"/>
    <property type="match status" value="1"/>
</dbReference>
<dbReference type="PANTHER" id="PTHR10948">
    <property type="entry name" value="TRANSPOSASE"/>
    <property type="match status" value="1"/>
</dbReference>
<dbReference type="PANTHER" id="PTHR10948:SF23">
    <property type="entry name" value="TRANSPOSASE INSI FOR INSERTION SEQUENCE ELEMENT IS30A-RELATED"/>
    <property type="match status" value="1"/>
</dbReference>
<dbReference type="InterPro" id="IPR001584">
    <property type="entry name" value="Integrase_cat-core"/>
</dbReference>
<dbReference type="GO" id="GO:0004803">
    <property type="term" value="F:transposase activity"/>
    <property type="evidence" value="ECO:0007669"/>
    <property type="project" value="TreeGrafter"/>
</dbReference>
<dbReference type="InterPro" id="IPR012337">
    <property type="entry name" value="RNaseH-like_sf"/>
</dbReference>
<dbReference type="GO" id="GO:0032196">
    <property type="term" value="P:transposition"/>
    <property type="evidence" value="ECO:0007669"/>
    <property type="project" value="TreeGrafter"/>
</dbReference>
<dbReference type="GO" id="GO:0015074">
    <property type="term" value="P:DNA integration"/>
    <property type="evidence" value="ECO:0007669"/>
    <property type="project" value="InterPro"/>
</dbReference>
<accession>A0AAW6M770</accession>
<feature type="domain" description="Integrase catalytic" evidence="1">
    <location>
        <begin position="1"/>
        <end position="78"/>
    </location>
</feature>
<dbReference type="EMBL" id="JARFID010000553">
    <property type="protein sequence ID" value="MDE8697994.1"/>
    <property type="molecule type" value="Genomic_DNA"/>
</dbReference>
<dbReference type="InterPro" id="IPR036397">
    <property type="entry name" value="RNaseH_sf"/>
</dbReference>
<evidence type="ECO:0000313" key="3">
    <source>
        <dbReference type="Proteomes" id="UP001221924"/>
    </source>
</evidence>
<dbReference type="Gene3D" id="3.30.420.10">
    <property type="entry name" value="Ribonuclease H-like superfamily/Ribonuclease H"/>
    <property type="match status" value="1"/>
</dbReference>
<feature type="non-terminal residue" evidence="2">
    <location>
        <position position="1"/>
    </location>
</feature>
<dbReference type="Proteomes" id="UP001221924">
    <property type="component" value="Unassembled WGS sequence"/>
</dbReference>